<dbReference type="EMBL" id="JAJEQR010000004">
    <property type="protein sequence ID" value="MCC2229740.1"/>
    <property type="molecule type" value="Genomic_DNA"/>
</dbReference>
<dbReference type="GO" id="GO:0006508">
    <property type="term" value="P:proteolysis"/>
    <property type="evidence" value="ECO:0007669"/>
    <property type="project" value="UniProtKB-KW"/>
</dbReference>
<comment type="similarity">
    <text evidence="1 5">Belongs to the peptidase S8 family.</text>
</comment>
<name>A0AAE3E814_9FIRM</name>
<dbReference type="InterPro" id="IPR051048">
    <property type="entry name" value="Peptidase_S8/S53_subtilisin"/>
</dbReference>
<evidence type="ECO:0000256" key="6">
    <source>
        <dbReference type="SAM" id="Phobius"/>
    </source>
</evidence>
<feature type="transmembrane region" description="Helical" evidence="6">
    <location>
        <begin position="12"/>
        <end position="31"/>
    </location>
</feature>
<gene>
    <name evidence="8" type="ORF">LKD81_01820</name>
</gene>
<dbReference type="PROSITE" id="PS51892">
    <property type="entry name" value="SUBTILASE"/>
    <property type="match status" value="1"/>
</dbReference>
<dbReference type="PANTHER" id="PTHR43399:SF4">
    <property type="entry name" value="CELL WALL-ASSOCIATED PROTEASE"/>
    <property type="match status" value="1"/>
</dbReference>
<organism evidence="8 9">
    <name type="scientific">Hominifimenecus microfluidus</name>
    <dbReference type="NCBI Taxonomy" id="2885348"/>
    <lineage>
        <taxon>Bacteria</taxon>
        <taxon>Bacillati</taxon>
        <taxon>Bacillota</taxon>
        <taxon>Clostridia</taxon>
        <taxon>Lachnospirales</taxon>
        <taxon>Lachnospiraceae</taxon>
        <taxon>Hominifimenecus</taxon>
    </lineage>
</organism>
<keyword evidence="3 5" id="KW-0378">Hydrolase</keyword>
<keyword evidence="6" id="KW-0472">Membrane</keyword>
<keyword evidence="2 5" id="KW-0645">Protease</keyword>
<dbReference type="Proteomes" id="UP001198182">
    <property type="component" value="Unassembled WGS sequence"/>
</dbReference>
<dbReference type="RefSeq" id="WP_308452528.1">
    <property type="nucleotide sequence ID" value="NZ_JAJEQR010000004.1"/>
</dbReference>
<evidence type="ECO:0000256" key="4">
    <source>
        <dbReference type="ARBA" id="ARBA00022825"/>
    </source>
</evidence>
<accession>A0AAE3E814</accession>
<evidence type="ECO:0000256" key="5">
    <source>
        <dbReference type="PROSITE-ProRule" id="PRU01240"/>
    </source>
</evidence>
<dbReference type="PRINTS" id="PR00723">
    <property type="entry name" value="SUBTILISIN"/>
</dbReference>
<evidence type="ECO:0000313" key="8">
    <source>
        <dbReference type="EMBL" id="MCC2229740.1"/>
    </source>
</evidence>
<feature type="active site" description="Charge relay system" evidence="5">
    <location>
        <position position="67"/>
    </location>
</feature>
<dbReference type="PANTHER" id="PTHR43399">
    <property type="entry name" value="SUBTILISIN-RELATED"/>
    <property type="match status" value="1"/>
</dbReference>
<dbReference type="InterPro" id="IPR036852">
    <property type="entry name" value="Peptidase_S8/S53_dom_sf"/>
</dbReference>
<evidence type="ECO:0000313" key="9">
    <source>
        <dbReference type="Proteomes" id="UP001198182"/>
    </source>
</evidence>
<dbReference type="InterPro" id="IPR000209">
    <property type="entry name" value="Peptidase_S8/S53_dom"/>
</dbReference>
<dbReference type="Gene3D" id="3.40.50.200">
    <property type="entry name" value="Peptidase S8/S53 domain"/>
    <property type="match status" value="1"/>
</dbReference>
<keyword evidence="6" id="KW-0812">Transmembrane</keyword>
<dbReference type="PROSITE" id="PS00137">
    <property type="entry name" value="SUBTILASE_HIS"/>
    <property type="match status" value="1"/>
</dbReference>
<evidence type="ECO:0000256" key="1">
    <source>
        <dbReference type="ARBA" id="ARBA00011073"/>
    </source>
</evidence>
<protein>
    <submittedName>
        <fullName evidence="8">S8 family serine peptidase</fullName>
    </submittedName>
</protein>
<dbReference type="InterPro" id="IPR022398">
    <property type="entry name" value="Peptidase_S8_His-AS"/>
</dbReference>
<dbReference type="Pfam" id="PF00082">
    <property type="entry name" value="Peptidase_S8"/>
    <property type="match status" value="1"/>
</dbReference>
<dbReference type="AlphaFoldDB" id="A0AAE3E814"/>
<proteinExistence type="inferred from homology"/>
<dbReference type="GO" id="GO:0004252">
    <property type="term" value="F:serine-type endopeptidase activity"/>
    <property type="evidence" value="ECO:0007669"/>
    <property type="project" value="UniProtKB-UniRule"/>
</dbReference>
<keyword evidence="9" id="KW-1185">Reference proteome</keyword>
<reference evidence="8" key="1">
    <citation type="submission" date="2021-10" db="EMBL/GenBank/DDBJ databases">
        <title>Anaerobic single-cell dispensing facilitates the cultivation of human gut bacteria.</title>
        <authorList>
            <person name="Afrizal A."/>
        </authorList>
    </citation>
    <scope>NUCLEOTIDE SEQUENCE</scope>
    <source>
        <strain evidence="8">CLA-AA-H215</strain>
    </source>
</reference>
<sequence>MKSKYCSRVFKCIFFLLIFAFFLFLVCFLFPELFPENRYSLDWWYKKTAWQSLIDNEEKEVIVAVIDTGVNIEHEALSGKIWVNEHEVLNGIDDDGNGYVDDIYGWNFVNENNEVAETEISHGTAVSGLIVGDGKMAGVASFAPIKVMVLKVLNDNGESYNSTNLVRAIEYAENNGATICNCSFGMEEYSNELFNVIKKSNMLFITSAGNSSQGRSLNRMEYYPAKYNLPNIIVVSACEENGIPWIHANYGSEVVDLYAKGVEMYTCSIDGYNYFSGVSLSIPMVTGVAAIIESYGCSSDFGNIKNILLEYFSLSNSKLLA</sequence>
<keyword evidence="6" id="KW-1133">Transmembrane helix</keyword>
<evidence type="ECO:0000259" key="7">
    <source>
        <dbReference type="Pfam" id="PF00082"/>
    </source>
</evidence>
<feature type="active site" description="Charge relay system" evidence="5">
    <location>
        <position position="279"/>
    </location>
</feature>
<comment type="caution">
    <text evidence="8">The sequence shown here is derived from an EMBL/GenBank/DDBJ whole genome shotgun (WGS) entry which is preliminary data.</text>
</comment>
<dbReference type="SUPFAM" id="SSF52743">
    <property type="entry name" value="Subtilisin-like"/>
    <property type="match status" value="1"/>
</dbReference>
<keyword evidence="4 5" id="KW-0720">Serine protease</keyword>
<dbReference type="InterPro" id="IPR023827">
    <property type="entry name" value="Peptidase_S8_Asp-AS"/>
</dbReference>
<evidence type="ECO:0000256" key="3">
    <source>
        <dbReference type="ARBA" id="ARBA00022801"/>
    </source>
</evidence>
<evidence type="ECO:0000256" key="2">
    <source>
        <dbReference type="ARBA" id="ARBA00022670"/>
    </source>
</evidence>
<feature type="domain" description="Peptidase S8/S53" evidence="7">
    <location>
        <begin position="59"/>
        <end position="294"/>
    </location>
</feature>
<dbReference type="PROSITE" id="PS00136">
    <property type="entry name" value="SUBTILASE_ASP"/>
    <property type="match status" value="1"/>
</dbReference>
<dbReference type="InterPro" id="IPR015500">
    <property type="entry name" value="Peptidase_S8_subtilisin-rel"/>
</dbReference>
<feature type="active site" description="Charge relay system" evidence="5">
    <location>
        <position position="122"/>
    </location>
</feature>